<evidence type="ECO:0000256" key="1">
    <source>
        <dbReference type="ARBA" id="ARBA00023015"/>
    </source>
</evidence>
<protein>
    <submittedName>
        <fullName evidence="5">Helix-turn-helix transcriptional regulator</fullName>
    </submittedName>
</protein>
<reference evidence="5 6" key="1">
    <citation type="submission" date="2019-06" db="EMBL/GenBank/DDBJ databases">
        <title>Pantoea dispersa Assembly.</title>
        <authorList>
            <person name="Wang J."/>
        </authorList>
    </citation>
    <scope>NUCLEOTIDE SEQUENCE [LARGE SCALE GENOMIC DNA]</scope>
    <source>
        <strain evidence="6">bio</strain>
    </source>
</reference>
<dbReference type="InterPro" id="IPR036388">
    <property type="entry name" value="WH-like_DNA-bd_sf"/>
</dbReference>
<dbReference type="InterPro" id="IPR036390">
    <property type="entry name" value="WH_DNA-bd_sf"/>
</dbReference>
<name>A0ABY3A153_9GAMM</name>
<dbReference type="InterPro" id="IPR002577">
    <property type="entry name" value="HTH_HxlR"/>
</dbReference>
<dbReference type="PANTHER" id="PTHR33204">
    <property type="entry name" value="TRANSCRIPTIONAL REGULATOR, MARR FAMILY"/>
    <property type="match status" value="1"/>
</dbReference>
<dbReference type="Pfam" id="PF01638">
    <property type="entry name" value="HxlR"/>
    <property type="match status" value="1"/>
</dbReference>
<evidence type="ECO:0000256" key="2">
    <source>
        <dbReference type="ARBA" id="ARBA00023125"/>
    </source>
</evidence>
<evidence type="ECO:0000256" key="3">
    <source>
        <dbReference type="ARBA" id="ARBA00023163"/>
    </source>
</evidence>
<keyword evidence="1" id="KW-0805">Transcription regulation</keyword>
<feature type="domain" description="HTH hxlR-type" evidence="4">
    <location>
        <begin position="20"/>
        <end position="127"/>
    </location>
</feature>
<proteinExistence type="predicted"/>
<dbReference type="RefSeq" id="WP_141496107.1">
    <property type="nucleotide sequence ID" value="NZ_CP168604.1"/>
</dbReference>
<keyword evidence="2" id="KW-0238">DNA-binding</keyword>
<keyword evidence="3" id="KW-0804">Transcription</keyword>
<keyword evidence="6" id="KW-1185">Reference proteome</keyword>
<dbReference type="Gene3D" id="1.10.10.10">
    <property type="entry name" value="Winged helix-like DNA-binding domain superfamily/Winged helix DNA-binding domain"/>
    <property type="match status" value="1"/>
</dbReference>
<gene>
    <name evidence="5" type="ORF">FK492_07195</name>
</gene>
<evidence type="ECO:0000313" key="6">
    <source>
        <dbReference type="Proteomes" id="UP000319715"/>
    </source>
</evidence>
<sequence length="129" mass="14772">MNESITHLKVPVGDEEKTRCLGPEGSVAYVTQCLTIISGRWTLQILFRLFAEPVMRHSQFMKSMPEISHKVLTQHLRKLERDGLITRTDFGEQPPRVEYALTHAGHNLMPVLLSMREFSRDNLSKPGQD</sequence>
<comment type="caution">
    <text evidence="5">The sequence shown here is derived from an EMBL/GenBank/DDBJ whole genome shotgun (WGS) entry which is preliminary data.</text>
</comment>
<organism evidence="5 6">
    <name type="scientific">Pantoea dispersa</name>
    <dbReference type="NCBI Taxonomy" id="59814"/>
    <lineage>
        <taxon>Bacteria</taxon>
        <taxon>Pseudomonadati</taxon>
        <taxon>Pseudomonadota</taxon>
        <taxon>Gammaproteobacteria</taxon>
        <taxon>Enterobacterales</taxon>
        <taxon>Erwiniaceae</taxon>
        <taxon>Pantoea</taxon>
    </lineage>
</organism>
<evidence type="ECO:0000313" key="5">
    <source>
        <dbReference type="EMBL" id="TQC76160.1"/>
    </source>
</evidence>
<evidence type="ECO:0000259" key="4">
    <source>
        <dbReference type="PROSITE" id="PS51118"/>
    </source>
</evidence>
<accession>A0ABY3A153</accession>
<dbReference type="Proteomes" id="UP000319715">
    <property type="component" value="Unassembled WGS sequence"/>
</dbReference>
<dbReference type="SUPFAM" id="SSF46785">
    <property type="entry name" value="Winged helix' DNA-binding domain"/>
    <property type="match status" value="1"/>
</dbReference>
<dbReference type="EMBL" id="VICF01000002">
    <property type="protein sequence ID" value="TQC76160.1"/>
    <property type="molecule type" value="Genomic_DNA"/>
</dbReference>
<dbReference type="PROSITE" id="PS51118">
    <property type="entry name" value="HTH_HXLR"/>
    <property type="match status" value="1"/>
</dbReference>